<dbReference type="InterPro" id="IPR017452">
    <property type="entry name" value="GPCR_Rhodpsn_7TM"/>
</dbReference>
<reference evidence="15 16" key="1">
    <citation type="submission" date="2024-09" db="EMBL/GenBank/DDBJ databases">
        <title>A chromosome-level genome assembly of Gray's grenadier anchovy, Coilia grayii.</title>
        <authorList>
            <person name="Fu Z."/>
        </authorList>
    </citation>
    <scope>NUCLEOTIDE SEQUENCE [LARGE SCALE GENOMIC DNA]</scope>
    <source>
        <strain evidence="15">G4</strain>
        <tissue evidence="15">Muscle</tissue>
    </source>
</reference>
<dbReference type="InterPro" id="IPR052921">
    <property type="entry name" value="GPCR1_Superfamily_Member"/>
</dbReference>
<feature type="transmembrane region" description="Helical" evidence="13">
    <location>
        <begin position="212"/>
        <end position="234"/>
    </location>
</feature>
<keyword evidence="3" id="KW-0716">Sensory transduction</keyword>
<keyword evidence="10" id="KW-0675">Receptor</keyword>
<keyword evidence="8 13" id="KW-0472">Membrane</keyword>
<feature type="transmembrane region" description="Helical" evidence="13">
    <location>
        <begin position="255"/>
        <end position="275"/>
    </location>
</feature>
<evidence type="ECO:0000256" key="13">
    <source>
        <dbReference type="SAM" id="Phobius"/>
    </source>
</evidence>
<dbReference type="GO" id="GO:0007608">
    <property type="term" value="P:sensory perception of smell"/>
    <property type="evidence" value="ECO:0007669"/>
    <property type="project" value="UniProtKB-KW"/>
</dbReference>
<keyword evidence="9" id="KW-1015">Disulfide bond</keyword>
<feature type="transmembrane region" description="Helical" evidence="13">
    <location>
        <begin position="43"/>
        <end position="66"/>
    </location>
</feature>
<evidence type="ECO:0000256" key="4">
    <source>
        <dbReference type="ARBA" id="ARBA00022692"/>
    </source>
</evidence>
<dbReference type="InterPro" id="IPR000276">
    <property type="entry name" value="GPCR_Rhodpsn"/>
</dbReference>
<dbReference type="GO" id="GO:0005886">
    <property type="term" value="C:plasma membrane"/>
    <property type="evidence" value="ECO:0007669"/>
    <property type="project" value="UniProtKB-SubCell"/>
</dbReference>
<keyword evidence="12" id="KW-0807">Transducer</keyword>
<name>A0ABD1KBW8_9TELE</name>
<keyword evidence="16" id="KW-1185">Reference proteome</keyword>
<evidence type="ECO:0000256" key="2">
    <source>
        <dbReference type="ARBA" id="ARBA00022475"/>
    </source>
</evidence>
<keyword evidence="5" id="KW-0552">Olfaction</keyword>
<dbReference type="InterPro" id="IPR000725">
    <property type="entry name" value="Olfact_rcpt"/>
</dbReference>
<gene>
    <name evidence="15" type="ORF">ACEWY4_008541</name>
</gene>
<feature type="transmembrane region" description="Helical" evidence="13">
    <location>
        <begin position="157"/>
        <end position="178"/>
    </location>
</feature>
<evidence type="ECO:0000256" key="9">
    <source>
        <dbReference type="ARBA" id="ARBA00023157"/>
    </source>
</evidence>
<dbReference type="PANTHER" id="PTHR26451:SF345">
    <property type="entry name" value="OLFACTORY RECEPTOR"/>
    <property type="match status" value="1"/>
</dbReference>
<evidence type="ECO:0000256" key="5">
    <source>
        <dbReference type="ARBA" id="ARBA00022725"/>
    </source>
</evidence>
<keyword evidence="6 13" id="KW-1133">Transmembrane helix</keyword>
<proteinExistence type="predicted"/>
<dbReference type="AlphaFoldDB" id="A0ABD1KBW8"/>
<feature type="transmembrane region" description="Helical" evidence="13">
    <location>
        <begin position="118"/>
        <end position="136"/>
    </location>
</feature>
<evidence type="ECO:0000256" key="7">
    <source>
        <dbReference type="ARBA" id="ARBA00023040"/>
    </source>
</evidence>
<keyword evidence="11" id="KW-0325">Glycoprotein</keyword>
<evidence type="ECO:0000256" key="10">
    <source>
        <dbReference type="ARBA" id="ARBA00023170"/>
    </source>
</evidence>
<evidence type="ECO:0000256" key="8">
    <source>
        <dbReference type="ARBA" id="ARBA00023136"/>
    </source>
</evidence>
<dbReference type="PRINTS" id="PR00237">
    <property type="entry name" value="GPCRRHODOPSN"/>
</dbReference>
<dbReference type="EMBL" id="JBHFQA010000007">
    <property type="protein sequence ID" value="KAL2096393.1"/>
    <property type="molecule type" value="Genomic_DNA"/>
</dbReference>
<dbReference type="SUPFAM" id="SSF81321">
    <property type="entry name" value="Family A G protein-coupled receptor-like"/>
    <property type="match status" value="1"/>
</dbReference>
<organism evidence="15 16">
    <name type="scientific">Coilia grayii</name>
    <name type="common">Gray's grenadier anchovy</name>
    <dbReference type="NCBI Taxonomy" id="363190"/>
    <lineage>
        <taxon>Eukaryota</taxon>
        <taxon>Metazoa</taxon>
        <taxon>Chordata</taxon>
        <taxon>Craniata</taxon>
        <taxon>Vertebrata</taxon>
        <taxon>Euteleostomi</taxon>
        <taxon>Actinopterygii</taxon>
        <taxon>Neopterygii</taxon>
        <taxon>Teleostei</taxon>
        <taxon>Clupei</taxon>
        <taxon>Clupeiformes</taxon>
        <taxon>Clupeoidei</taxon>
        <taxon>Engraulidae</taxon>
        <taxon>Coilinae</taxon>
        <taxon>Coilia</taxon>
    </lineage>
</organism>
<evidence type="ECO:0000256" key="12">
    <source>
        <dbReference type="ARBA" id="ARBA00023224"/>
    </source>
</evidence>
<evidence type="ECO:0000313" key="16">
    <source>
        <dbReference type="Proteomes" id="UP001591681"/>
    </source>
</evidence>
<keyword evidence="7" id="KW-0297">G-protein coupled receptor</keyword>
<dbReference type="PROSITE" id="PS50262">
    <property type="entry name" value="G_PROTEIN_RECEP_F1_2"/>
    <property type="match status" value="1"/>
</dbReference>
<evidence type="ECO:0000256" key="3">
    <source>
        <dbReference type="ARBA" id="ARBA00022606"/>
    </source>
</evidence>
<dbReference type="PANTHER" id="PTHR26451">
    <property type="entry name" value="G_PROTEIN_RECEP_F1_2 DOMAIN-CONTAINING PROTEIN"/>
    <property type="match status" value="1"/>
</dbReference>
<dbReference type="GO" id="GO:0004930">
    <property type="term" value="F:G protein-coupled receptor activity"/>
    <property type="evidence" value="ECO:0007669"/>
    <property type="project" value="UniProtKB-KW"/>
</dbReference>
<evidence type="ECO:0000259" key="14">
    <source>
        <dbReference type="PROSITE" id="PS50262"/>
    </source>
</evidence>
<dbReference type="Proteomes" id="UP001591681">
    <property type="component" value="Unassembled WGS sequence"/>
</dbReference>
<keyword evidence="4 13" id="KW-0812">Transmembrane</keyword>
<comment type="caution">
    <text evidence="15">The sequence shown here is derived from an EMBL/GenBank/DDBJ whole genome shotgun (WGS) entry which is preliminary data.</text>
</comment>
<accession>A0ABD1KBW8</accession>
<evidence type="ECO:0000256" key="11">
    <source>
        <dbReference type="ARBA" id="ARBA00023180"/>
    </source>
</evidence>
<evidence type="ECO:0000256" key="6">
    <source>
        <dbReference type="ARBA" id="ARBA00022989"/>
    </source>
</evidence>
<sequence length="359" mass="40283">MLIFYVTLTSLSCPGFSPSAEPVSNFTLLFTGYGPQGPTQYGVLFITLLLYIGTIVSNVAILLVIYFDSSLHKPMYIFLFNLAINGVLGSTAVCPKIMANLLKDNNYISVEGCLTQVLSINIYASCAYAIFAGMAYDRYVCICKPLQYHSIMTPSRVKVLLALIYILPVSLLSVQVYLTSRLPLCRHTINKLFCDNLAIVNLSCVKDVIGNLYGVCLVFVLVVLPLFLVILSYVKILHVSLKASENAQQKALQTCAPHLITFLNFSVAILFSVIYNRISYYLPPEVNILISLDFILLPPLLHPLIYGFKTQDIRKSLYKIFRRRVSINSEFDSSDRNVSRCKTVFFFHQRTLSKSKDAV</sequence>
<feature type="transmembrane region" description="Helical" evidence="13">
    <location>
        <begin position="78"/>
        <end position="98"/>
    </location>
</feature>
<protein>
    <recommendedName>
        <fullName evidence="14">G-protein coupled receptors family 1 profile domain-containing protein</fullName>
    </recommendedName>
</protein>
<dbReference type="PRINTS" id="PR00245">
    <property type="entry name" value="OLFACTORYR"/>
</dbReference>
<keyword evidence="2" id="KW-1003">Cell membrane</keyword>
<dbReference type="Gene3D" id="1.20.1070.10">
    <property type="entry name" value="Rhodopsin 7-helix transmembrane proteins"/>
    <property type="match status" value="1"/>
</dbReference>
<evidence type="ECO:0000313" key="15">
    <source>
        <dbReference type="EMBL" id="KAL2096393.1"/>
    </source>
</evidence>
<dbReference type="Pfam" id="PF13853">
    <property type="entry name" value="7tm_4"/>
    <property type="match status" value="1"/>
</dbReference>
<feature type="transmembrane region" description="Helical" evidence="13">
    <location>
        <begin position="287"/>
        <end position="308"/>
    </location>
</feature>
<evidence type="ECO:0000256" key="1">
    <source>
        <dbReference type="ARBA" id="ARBA00004651"/>
    </source>
</evidence>
<feature type="domain" description="G-protein coupled receptors family 1 profile" evidence="14">
    <location>
        <begin position="57"/>
        <end position="306"/>
    </location>
</feature>
<dbReference type="FunFam" id="1.20.1070.10:FF:000024">
    <property type="entry name" value="Olfactory receptor"/>
    <property type="match status" value="1"/>
</dbReference>
<comment type="subcellular location">
    <subcellularLocation>
        <location evidence="1">Cell membrane</location>
        <topology evidence="1">Multi-pass membrane protein</topology>
    </subcellularLocation>
</comment>